<dbReference type="SUPFAM" id="SSF56935">
    <property type="entry name" value="Porins"/>
    <property type="match status" value="1"/>
</dbReference>
<organism evidence="2 3">
    <name type="scientific">Pseudoxanthomonas composti</name>
    <dbReference type="NCBI Taxonomy" id="2137479"/>
    <lineage>
        <taxon>Bacteria</taxon>
        <taxon>Pseudomonadati</taxon>
        <taxon>Pseudomonadota</taxon>
        <taxon>Gammaproteobacteria</taxon>
        <taxon>Lysobacterales</taxon>
        <taxon>Lysobacteraceae</taxon>
        <taxon>Pseudoxanthomonas</taxon>
    </lineage>
</organism>
<dbReference type="AlphaFoldDB" id="A0A4Q1JT35"/>
<reference evidence="2 3" key="1">
    <citation type="submission" date="2019-01" db="EMBL/GenBank/DDBJ databases">
        <title>Pseudoxanthomonas composti sp. nov., isolated from compost.</title>
        <authorList>
            <person name="Yang G."/>
        </authorList>
    </citation>
    <scope>NUCLEOTIDE SEQUENCE [LARGE SCALE GENOMIC DNA]</scope>
    <source>
        <strain evidence="2 3">GSS15</strain>
    </source>
</reference>
<dbReference type="OrthoDB" id="5979319at2"/>
<evidence type="ECO:0000313" key="2">
    <source>
        <dbReference type="EMBL" id="RXR00891.1"/>
    </source>
</evidence>
<protein>
    <recommendedName>
        <fullName evidence="4">TIGR03016 family PEP-CTERM system-associated outer membrane protein</fullName>
    </recommendedName>
</protein>
<evidence type="ECO:0000313" key="3">
    <source>
        <dbReference type="Proteomes" id="UP000289784"/>
    </source>
</evidence>
<proteinExistence type="predicted"/>
<keyword evidence="1" id="KW-0732">Signal</keyword>
<name>A0A4Q1JT35_9GAMM</name>
<evidence type="ECO:0008006" key="4">
    <source>
        <dbReference type="Google" id="ProtNLM"/>
    </source>
</evidence>
<keyword evidence="3" id="KW-1185">Reference proteome</keyword>
<accession>A0A4Q1JT35</accession>
<comment type="caution">
    <text evidence="2">The sequence shown here is derived from an EMBL/GenBank/DDBJ whole genome shotgun (WGS) entry which is preliminary data.</text>
</comment>
<dbReference type="EMBL" id="SAWZ01000011">
    <property type="protein sequence ID" value="RXR00891.1"/>
    <property type="molecule type" value="Genomic_DNA"/>
</dbReference>
<sequence>MAVRNKRTAPKPTLCAAALAALLPVPALAARFDYQVGLGVLHSDNINLSQADERSDTIVAPRFRFDLDQHGPALDLDLAGDLQYLTYQENTYADDWRGEVRGDMEWRLSPDRFSLFARETLSQQSVDTLQAFTPGNQQQINVFEAGPTFYARLGKTTKAQLDLRYTDSYAEETASFNSARYSAAARLQRDFSGVTQGLVNVEASRIEYDQISSLYDYDRYDAYLTYRRELASATLDIDAGYTRLDQRNLNQQASGPLLRADLSWTPGARGTFRVGFSDQFADAAQDMLLNLDTATGTVIPVLPGDPSLGSVIPGIQIIPDVFREQRANASWTYTGERLNLTVDPYVGRLRYEQQDTFDQDLQGLQLVGSWQLRQLTTLSFMANWQRRDFDTVSRTDTDKLAGIGLAQRFSRRWSARLDLLRRERSSSIQGQNYTENSAIVSVTYRR</sequence>
<feature type="signal peptide" evidence="1">
    <location>
        <begin position="1"/>
        <end position="29"/>
    </location>
</feature>
<dbReference type="Proteomes" id="UP000289784">
    <property type="component" value="Unassembled WGS sequence"/>
</dbReference>
<gene>
    <name evidence="2" type="ORF">EPA99_16535</name>
</gene>
<evidence type="ECO:0000256" key="1">
    <source>
        <dbReference type="SAM" id="SignalP"/>
    </source>
</evidence>
<dbReference type="RefSeq" id="WP_129472353.1">
    <property type="nucleotide sequence ID" value="NZ_SAWZ01000011.1"/>
</dbReference>
<feature type="chain" id="PRO_5020752900" description="TIGR03016 family PEP-CTERM system-associated outer membrane protein" evidence="1">
    <location>
        <begin position="30"/>
        <end position="446"/>
    </location>
</feature>